<organism evidence="2 3">
    <name type="scientific">Digitaria exilis</name>
    <dbReference type="NCBI Taxonomy" id="1010633"/>
    <lineage>
        <taxon>Eukaryota</taxon>
        <taxon>Viridiplantae</taxon>
        <taxon>Streptophyta</taxon>
        <taxon>Embryophyta</taxon>
        <taxon>Tracheophyta</taxon>
        <taxon>Spermatophyta</taxon>
        <taxon>Magnoliopsida</taxon>
        <taxon>Liliopsida</taxon>
        <taxon>Poales</taxon>
        <taxon>Poaceae</taxon>
        <taxon>PACMAD clade</taxon>
        <taxon>Panicoideae</taxon>
        <taxon>Panicodae</taxon>
        <taxon>Paniceae</taxon>
        <taxon>Anthephorinae</taxon>
        <taxon>Digitaria</taxon>
    </lineage>
</organism>
<dbReference type="OrthoDB" id="687690at2759"/>
<reference evidence="2" key="1">
    <citation type="submission" date="2020-07" db="EMBL/GenBank/DDBJ databases">
        <title>Genome sequence and genetic diversity analysis of an under-domesticated orphan crop, white fonio (Digitaria exilis).</title>
        <authorList>
            <person name="Bennetzen J.L."/>
            <person name="Chen S."/>
            <person name="Ma X."/>
            <person name="Wang X."/>
            <person name="Yssel A.E.J."/>
            <person name="Chaluvadi S.R."/>
            <person name="Johnson M."/>
            <person name="Gangashetty P."/>
            <person name="Hamidou F."/>
            <person name="Sanogo M.D."/>
            <person name="Zwaenepoel A."/>
            <person name="Wallace J."/>
            <person name="Van De Peer Y."/>
            <person name="Van Deynze A."/>
        </authorList>
    </citation>
    <scope>NUCLEOTIDE SEQUENCE</scope>
    <source>
        <tissue evidence="2">Leaves</tissue>
    </source>
</reference>
<accession>A0A835B4K4</accession>
<protein>
    <recommendedName>
        <fullName evidence="1">DUF1618 domain-containing protein</fullName>
    </recommendedName>
</protein>
<evidence type="ECO:0000313" key="3">
    <source>
        <dbReference type="Proteomes" id="UP000636709"/>
    </source>
</evidence>
<gene>
    <name evidence="2" type="ORF">HU200_042659</name>
</gene>
<feature type="domain" description="DUF1618" evidence="1">
    <location>
        <begin position="291"/>
        <end position="444"/>
    </location>
</feature>
<evidence type="ECO:0000313" key="2">
    <source>
        <dbReference type="EMBL" id="KAF8687729.1"/>
    </source>
</evidence>
<dbReference type="EMBL" id="JACEFO010002054">
    <property type="protein sequence ID" value="KAF8687729.1"/>
    <property type="molecule type" value="Genomic_DNA"/>
</dbReference>
<dbReference type="Pfam" id="PF07762">
    <property type="entry name" value="DUF1618"/>
    <property type="match status" value="1"/>
</dbReference>
<dbReference type="Proteomes" id="UP000636709">
    <property type="component" value="Unassembled WGS sequence"/>
</dbReference>
<name>A0A835B4K4_9POAL</name>
<dbReference type="InterPro" id="IPR011676">
    <property type="entry name" value="DUF1618"/>
</dbReference>
<comment type="caution">
    <text evidence="2">The sequence shown here is derived from an EMBL/GenBank/DDBJ whole genome shotgun (WGS) entry which is preliminary data.</text>
</comment>
<evidence type="ECO:0000259" key="1">
    <source>
        <dbReference type="Pfam" id="PF07762"/>
    </source>
</evidence>
<keyword evidence="3" id="KW-1185">Reference proteome</keyword>
<dbReference type="PANTHER" id="PTHR33074">
    <property type="entry name" value="EXPRESSED PROTEIN-RELATED"/>
    <property type="match status" value="1"/>
</dbReference>
<sequence length="494" mass="56435">MLMRNSLHNLRRFTTLLGCRRPRYIVPLRSIHHVVPDCRYTDETPTRPRDEPPFGFPAAAPHLRWVMLDRYDSRSNSVADAKTVAEALDSTGRNLRVSTAPTNEDYDDDDCDDYDENEENHDMQIIATHGDSVLLEKQQRVHRFSRATYDYFVYRASSAAAARPASLSLLPERRFLMKCEEGRPTLKHPREHMLFDETTGLLRRSDDELLVVDLRFDYKNNSELRDSSAELCVLRHGGSRDDDQWELIREVPIVLDNNGSSSSKCSNNKLHQRQWRCSNRVIPVSNRFLCWVDYIHGLLMCDMDETKPKLRYVPLPMAPFVKGSTGFFGISDDNWIEDNIQYTRNMCASGSDDAVRLVSIDPRCCCGGPVHGWSTCSRSRFAFTITTWTLSLTTMDDDQQQPMAWVKEGVIDSEEIWAQRGCEEIPHVLADNPVVSMENPDVVCFTVRERGGCMGKQVWLIEVDTKSKAVQSVCTTQESEGYGRLPAKLMCADQ</sequence>
<dbReference type="AlphaFoldDB" id="A0A835B4K4"/>
<dbReference type="PANTHER" id="PTHR33074:SF76">
    <property type="entry name" value="OS11G0569701 PROTEIN"/>
    <property type="match status" value="1"/>
</dbReference>
<proteinExistence type="predicted"/>